<feature type="compositionally biased region" description="Polar residues" evidence="5">
    <location>
        <begin position="94"/>
        <end position="103"/>
    </location>
</feature>
<dbReference type="Pfam" id="PF02902">
    <property type="entry name" value="Peptidase_C48"/>
    <property type="match status" value="1"/>
</dbReference>
<comment type="caution">
    <text evidence="8">The sequence shown here is derived from an EMBL/GenBank/DDBJ whole genome shotgun (WGS) entry which is preliminary data.</text>
</comment>
<accession>A0ABR0F8F3</accession>
<dbReference type="PANTHER" id="PTHR12606">
    <property type="entry name" value="SENTRIN/SUMO-SPECIFIC PROTEASE"/>
    <property type="match status" value="1"/>
</dbReference>
<dbReference type="SUPFAM" id="SSF54001">
    <property type="entry name" value="Cysteine proteinases"/>
    <property type="match status" value="1"/>
</dbReference>
<dbReference type="Proteomes" id="UP001322138">
    <property type="component" value="Unassembled WGS sequence"/>
</dbReference>
<feature type="region of interest" description="Disordered" evidence="5">
    <location>
        <begin position="984"/>
        <end position="1016"/>
    </location>
</feature>
<evidence type="ECO:0000313" key="9">
    <source>
        <dbReference type="Proteomes" id="UP001322138"/>
    </source>
</evidence>
<feature type="compositionally biased region" description="Polar residues" evidence="5">
    <location>
        <begin position="218"/>
        <end position="234"/>
    </location>
</feature>
<evidence type="ECO:0000256" key="4">
    <source>
        <dbReference type="ARBA" id="ARBA00022807"/>
    </source>
</evidence>
<keyword evidence="6" id="KW-0472">Membrane</keyword>
<dbReference type="InterPro" id="IPR038765">
    <property type="entry name" value="Papain-like_cys_pep_sf"/>
</dbReference>
<evidence type="ECO:0000256" key="6">
    <source>
        <dbReference type="SAM" id="Phobius"/>
    </source>
</evidence>
<keyword evidence="6" id="KW-0812">Transmembrane</keyword>
<feature type="region of interest" description="Disordered" evidence="5">
    <location>
        <begin position="922"/>
        <end position="954"/>
    </location>
</feature>
<dbReference type="EMBL" id="JAFFGZ010000008">
    <property type="protein sequence ID" value="KAK4640260.1"/>
    <property type="molecule type" value="Genomic_DNA"/>
</dbReference>
<feature type="region of interest" description="Disordered" evidence="5">
    <location>
        <begin position="418"/>
        <end position="441"/>
    </location>
</feature>
<gene>
    <name evidence="8" type="ORF">QC761_605440</name>
</gene>
<keyword evidence="6" id="KW-1133">Transmembrane helix</keyword>
<evidence type="ECO:0000256" key="2">
    <source>
        <dbReference type="ARBA" id="ARBA00022670"/>
    </source>
</evidence>
<evidence type="ECO:0000256" key="1">
    <source>
        <dbReference type="ARBA" id="ARBA00005234"/>
    </source>
</evidence>
<keyword evidence="2" id="KW-0645">Protease</keyword>
<evidence type="ECO:0000259" key="7">
    <source>
        <dbReference type="PROSITE" id="PS50600"/>
    </source>
</evidence>
<sequence length="1438" mass="161321">MPVHDTLHEAVDCTGDFLSDFLRFLPLQAFTFSSTFAALTSQHKQFCLLFIFLLALVTAVAFTFPNLHSHSHSLFHDCWKSQLTEMPPSKAPTPRTSRNSRGLRNSPFVERTPVVRRSSRRSTKGTTPASTKAVDSFTELPEPATPTPVARSVNIQTPCPRPGLAASPNRTEPTEQVPTSQATTSLGPVALEPIRAEQPPRTPAAASPISAAPEQASTTPISSYTPTGPSTHTPPAQRKVSPLQHRRIALIKGTPVKPVKKAGPVTPIYRPTRFLTRLVDRTPAPKPPPTPRSEGHETRRFAERREQEDDETEFAKGIYLAIRNDHRMRECWCPIPNIYNSKEEAEAGSGHLRFYISDTNGTKSLRVLQKKDDFNWHCHCAQEYHPVCFELLNKNGKRPAQGSELDLIAQNSGLKNSESVKKVVSTPSEPTGEGEKTEQESRWSMWSQARGLFGSVTTMINPITNLIGKLVGAVRGNHYETVDVRRTNEQDGTIVVKRFKRQLGGAEEDEVDGLDWVKNPTEYIGAERLERLAGDFVGQATLVQEGKIVTGLTIKDIMQEQLAGQGVIGISVAIFKYQEMLFGPVTAEWTEVERAERFTEAVKRYIRNLLSTIEMMRNIYSPDNFEILKQEFPKPRSGLGLGNNEFRLAARKAGEFLLFFQSLVDLIPMDLDMVKTVGQVIVDFDAVGKKELVPSLVAVAAAPVETMPGLFPDEKPSVMEEVPIKELDIQPLYEYRYPSPDPSESDSTPGEPGDYRLIAKPRGILKASKTWSVPSTPKYVPTPQKSRKLVFESPISRFIAPSHIPSRVMTAREAELIVEAERKAELLGDEHSLKVLEATMTTNSRHNASQDQFRWSARGPELEKDDKEMGLSRYYQKYGKFLEDAREDLEQRSERRKRKLEQEERSIYRMTPLKREIRIPRPPQFTTAERRRRAAEAAASMPSPEPDSPISFSPWYKRFTGRGYREEPIEDDDEGGYVMAKPARTKPAQTSRFQGVESDDEGNVVTPESSPEKVQPATPAHVLDLLSLPTTTKVKVKPRFTHQDDKLIVDLTSSPTGSAQRVVNPNVQVQVITERVTRTSSREATETLFGSDPDSDPEDAVLIASRAEEERAELARKKKEEEEKLRQRYLNQEKEAAARKAREEEARRKAAEVEKDKKAQEAQKVAERIKRVEGMKLRAPLRPLHGPVSELWEAAVSELGNQPADQVMAKFPNGRVEGQLTRFDLYERLTRQGPDGEDVWLNDQVIMAALRHMVLTVDKKMGGTKERPRVACLDNYFWKMLVVDKKGVDPMMRAAKRQAGLTPENFYECAFVLVPICENSHWTLGVIRPDLKVVYHLDSLGPGGGEKAKKLLGIVALISGGKWKRDEWEDVSEFIRSPRQRNGNDCGVCTITNAECVLNGIVPAEAWLAREMGQLKRRWIAAMLMNGGYEGEFSLEGI</sequence>
<dbReference type="Gene3D" id="3.40.395.10">
    <property type="entry name" value="Adenoviral Proteinase, Chain A"/>
    <property type="match status" value="1"/>
</dbReference>
<feature type="region of interest" description="Disordered" evidence="5">
    <location>
        <begin position="1134"/>
        <end position="1159"/>
    </location>
</feature>
<organism evidence="8 9">
    <name type="scientific">Podospora bellae-mahoneyi</name>
    <dbReference type="NCBI Taxonomy" id="2093777"/>
    <lineage>
        <taxon>Eukaryota</taxon>
        <taxon>Fungi</taxon>
        <taxon>Dikarya</taxon>
        <taxon>Ascomycota</taxon>
        <taxon>Pezizomycotina</taxon>
        <taxon>Sordariomycetes</taxon>
        <taxon>Sordariomycetidae</taxon>
        <taxon>Sordariales</taxon>
        <taxon>Podosporaceae</taxon>
        <taxon>Podospora</taxon>
    </lineage>
</organism>
<dbReference type="GeneID" id="87900474"/>
<name>A0ABR0F8F3_9PEZI</name>
<feature type="compositionally biased region" description="Basic and acidic residues" evidence="5">
    <location>
        <begin position="293"/>
        <end position="307"/>
    </location>
</feature>
<proteinExistence type="inferred from homology"/>
<feature type="domain" description="Ubiquitin-like protease family profile" evidence="7">
    <location>
        <begin position="1218"/>
        <end position="1397"/>
    </location>
</feature>
<feature type="compositionally biased region" description="Polar residues" evidence="5">
    <location>
        <begin position="168"/>
        <end position="186"/>
    </location>
</feature>
<keyword evidence="4" id="KW-0788">Thiol protease</keyword>
<evidence type="ECO:0000256" key="5">
    <source>
        <dbReference type="SAM" id="MobiDB-lite"/>
    </source>
</evidence>
<feature type="region of interest" description="Disordered" evidence="5">
    <location>
        <begin position="85"/>
        <end position="242"/>
    </location>
</feature>
<feature type="region of interest" description="Disordered" evidence="5">
    <location>
        <begin position="280"/>
        <end position="312"/>
    </location>
</feature>
<protein>
    <recommendedName>
        <fullName evidence="7">Ubiquitin-like protease family profile domain-containing protein</fullName>
    </recommendedName>
</protein>
<comment type="similarity">
    <text evidence="1">Belongs to the peptidase C48 family.</text>
</comment>
<feature type="transmembrane region" description="Helical" evidence="6">
    <location>
        <begin position="21"/>
        <end position="39"/>
    </location>
</feature>
<feature type="region of interest" description="Disordered" evidence="5">
    <location>
        <begin position="736"/>
        <end position="756"/>
    </location>
</feature>
<evidence type="ECO:0000256" key="3">
    <source>
        <dbReference type="ARBA" id="ARBA00022801"/>
    </source>
</evidence>
<dbReference type="PANTHER" id="PTHR12606:SF141">
    <property type="entry name" value="GH15225P-RELATED"/>
    <property type="match status" value="1"/>
</dbReference>
<feature type="transmembrane region" description="Helical" evidence="6">
    <location>
        <begin position="46"/>
        <end position="64"/>
    </location>
</feature>
<evidence type="ECO:0000313" key="8">
    <source>
        <dbReference type="EMBL" id="KAK4640260.1"/>
    </source>
</evidence>
<keyword evidence="3" id="KW-0378">Hydrolase</keyword>
<keyword evidence="9" id="KW-1185">Reference proteome</keyword>
<dbReference type="PROSITE" id="PS50600">
    <property type="entry name" value="ULP_PROTEASE"/>
    <property type="match status" value="1"/>
</dbReference>
<dbReference type="InterPro" id="IPR003653">
    <property type="entry name" value="Peptidase_C48_C"/>
</dbReference>
<dbReference type="RefSeq" id="XP_062729236.1">
    <property type="nucleotide sequence ID" value="XM_062880992.1"/>
</dbReference>
<feature type="compositionally biased region" description="Low complexity" evidence="5">
    <location>
        <begin position="203"/>
        <end position="217"/>
    </location>
</feature>
<reference evidence="8 9" key="1">
    <citation type="journal article" date="2023" name="bioRxiv">
        <title>High-quality genome assemblies of four members of thePodospora anserinaspecies complex.</title>
        <authorList>
            <person name="Ament-Velasquez S.L."/>
            <person name="Vogan A.A."/>
            <person name="Wallerman O."/>
            <person name="Hartmann F."/>
            <person name="Gautier V."/>
            <person name="Silar P."/>
            <person name="Giraud T."/>
            <person name="Johannesson H."/>
        </authorList>
    </citation>
    <scope>NUCLEOTIDE SEQUENCE [LARGE SCALE GENOMIC DNA]</scope>
    <source>
        <strain evidence="8 9">CBS 112042</strain>
    </source>
</reference>